<dbReference type="GO" id="GO:0046872">
    <property type="term" value="F:metal ion binding"/>
    <property type="evidence" value="ECO:0007669"/>
    <property type="project" value="UniProtKB-KW"/>
</dbReference>
<dbReference type="PANTHER" id="PTHR31528:SF1">
    <property type="entry name" value="4-AMINO-5-HYDROXYMETHYL-2-METHYLPYRIMIDINE PHOSPHATE SYNTHASE THI11-RELATED"/>
    <property type="match status" value="1"/>
</dbReference>
<dbReference type="PANTHER" id="PTHR31528">
    <property type="entry name" value="4-AMINO-5-HYDROXYMETHYL-2-METHYLPYRIMIDINE PHOSPHATE SYNTHASE THI11-RELATED"/>
    <property type="match status" value="1"/>
</dbReference>
<evidence type="ECO:0000256" key="10">
    <source>
        <dbReference type="ARBA" id="ARBA00033171"/>
    </source>
</evidence>
<evidence type="ECO:0000256" key="2">
    <source>
        <dbReference type="ARBA" id="ARBA00004948"/>
    </source>
</evidence>
<dbReference type="Gene3D" id="3.40.190.10">
    <property type="entry name" value="Periplasmic binding protein-like II"/>
    <property type="match status" value="2"/>
</dbReference>
<comment type="function">
    <text evidence="1">Responsible for the formation of the pyrimidine heterocycle in the thiamine biosynthesis pathway. Catalyzes the formation of hydroxymethylpyrimidine phosphate (HMP-P) from histidine and pyridoxal phosphate (PLP). The protein uses PLP and the active site histidine to form HMP-P, generating an inactive enzyme. The enzyme can only undergo a single turnover, which suggests it is a suicide enzyme.</text>
</comment>
<comment type="caution">
    <text evidence="13">The sequence shown here is derived from an EMBL/GenBank/DDBJ whole genome shotgun (WGS) entry which is preliminary data.</text>
</comment>
<accession>A0A6A7Y816</accession>
<gene>
    <name evidence="13" type="ORF">F0357_22815</name>
</gene>
<evidence type="ECO:0000313" key="14">
    <source>
        <dbReference type="Proteomes" id="UP000332515"/>
    </source>
</evidence>
<reference evidence="13 14" key="1">
    <citation type="submission" date="2019-09" db="EMBL/GenBank/DDBJ databases">
        <title>Segnochrobactrum spirostomi gen. nov., sp. nov., isolated from the ciliate Spirostomum cf. yagiui and description of a novel family, Segnochrobactraceae fam. nov. within the order Rhizobiales of the class Alphaproteobacteria.</title>
        <authorList>
            <person name="Akter S."/>
            <person name="Shazib S.U.A."/>
            <person name="Shin M.K."/>
        </authorList>
    </citation>
    <scope>NUCLEOTIDE SEQUENCE [LARGE SCALE GENOMIC DNA]</scope>
    <source>
        <strain evidence="13 14">Sp-1</strain>
    </source>
</reference>
<name>A0A6A7Y816_9HYPH</name>
<dbReference type="GO" id="GO:0016740">
    <property type="term" value="F:transferase activity"/>
    <property type="evidence" value="ECO:0007669"/>
    <property type="project" value="UniProtKB-KW"/>
</dbReference>
<feature type="domain" description="SsuA/THI5-like" evidence="12">
    <location>
        <begin position="16"/>
        <end position="227"/>
    </location>
</feature>
<keyword evidence="9" id="KW-0408">Iron</keyword>
<dbReference type="GO" id="GO:0009228">
    <property type="term" value="P:thiamine biosynthetic process"/>
    <property type="evidence" value="ECO:0007669"/>
    <property type="project" value="UniProtKB-KW"/>
</dbReference>
<evidence type="ECO:0000256" key="9">
    <source>
        <dbReference type="ARBA" id="ARBA00023004"/>
    </source>
</evidence>
<protein>
    <recommendedName>
        <fullName evidence="10">Thiamine pyrimidine synthase</fullName>
    </recommendedName>
</protein>
<evidence type="ECO:0000313" key="13">
    <source>
        <dbReference type="EMBL" id="MQT15433.1"/>
    </source>
</evidence>
<comment type="similarity">
    <text evidence="3">Belongs to the NMT1/THI5 family.</text>
</comment>
<evidence type="ECO:0000259" key="12">
    <source>
        <dbReference type="Pfam" id="PF09084"/>
    </source>
</evidence>
<keyword evidence="14" id="KW-1185">Reference proteome</keyword>
<evidence type="ECO:0000256" key="7">
    <source>
        <dbReference type="ARBA" id="ARBA00022898"/>
    </source>
</evidence>
<organism evidence="13 14">
    <name type="scientific">Segnochrobactrum spirostomi</name>
    <dbReference type="NCBI Taxonomy" id="2608987"/>
    <lineage>
        <taxon>Bacteria</taxon>
        <taxon>Pseudomonadati</taxon>
        <taxon>Pseudomonadota</taxon>
        <taxon>Alphaproteobacteria</taxon>
        <taxon>Hyphomicrobiales</taxon>
        <taxon>Segnochrobactraceae</taxon>
        <taxon>Segnochrobactrum</taxon>
    </lineage>
</organism>
<dbReference type="AlphaFoldDB" id="A0A6A7Y816"/>
<dbReference type="EMBL" id="VWNA01000003">
    <property type="protein sequence ID" value="MQT15433.1"/>
    <property type="molecule type" value="Genomic_DNA"/>
</dbReference>
<proteinExistence type="inferred from homology"/>
<sequence length="309" mass="32611">MLRLNLGDPSEARIYYAAHLIAEAYGFFAQEGVDVVCLRTASGGHSVWGGQVSAVLSGDADLCIGGPMVVMRMAQDGAAQLTCFCAAVAGNPWALAALEDAEDFSLAALAGRRVIDSGRVGTATMSFQTLIGEAGLAEGAVTLIEGEGDLARDRETLARGEADYVLHSLHALAPMLSDGTLRLVMPLTAAMGPVPWSAYIARPETLAARRPAFAAFTRAIARALEAMRLLSARDLAGVVAPHHPDMEFGAVRLGLSLYRDAGLFPETPVIARTEFDRFADLLTRIGWLSAPPAFEAVVDTDLATLAART</sequence>
<comment type="subunit">
    <text evidence="4">Homodimer.</text>
</comment>
<evidence type="ECO:0000256" key="11">
    <source>
        <dbReference type="ARBA" id="ARBA00048179"/>
    </source>
</evidence>
<evidence type="ECO:0000256" key="1">
    <source>
        <dbReference type="ARBA" id="ARBA00003469"/>
    </source>
</evidence>
<evidence type="ECO:0000256" key="4">
    <source>
        <dbReference type="ARBA" id="ARBA00011738"/>
    </source>
</evidence>
<keyword evidence="5" id="KW-0808">Transferase</keyword>
<keyword evidence="8" id="KW-0784">Thiamine biosynthesis</keyword>
<dbReference type="InterPro" id="IPR015168">
    <property type="entry name" value="SsuA/THI5"/>
</dbReference>
<dbReference type="Proteomes" id="UP000332515">
    <property type="component" value="Unassembled WGS sequence"/>
</dbReference>
<evidence type="ECO:0000256" key="8">
    <source>
        <dbReference type="ARBA" id="ARBA00022977"/>
    </source>
</evidence>
<evidence type="ECO:0000256" key="3">
    <source>
        <dbReference type="ARBA" id="ARBA00009406"/>
    </source>
</evidence>
<evidence type="ECO:0000256" key="5">
    <source>
        <dbReference type="ARBA" id="ARBA00022679"/>
    </source>
</evidence>
<keyword evidence="7" id="KW-0663">Pyridoxal phosphate</keyword>
<evidence type="ECO:0000256" key="6">
    <source>
        <dbReference type="ARBA" id="ARBA00022723"/>
    </source>
</evidence>
<comment type="pathway">
    <text evidence="2">Cofactor biosynthesis; thiamine diphosphate biosynthesis.</text>
</comment>
<dbReference type="Pfam" id="PF09084">
    <property type="entry name" value="NMT1"/>
    <property type="match status" value="1"/>
</dbReference>
<keyword evidence="6" id="KW-0479">Metal-binding</keyword>
<dbReference type="InterPro" id="IPR027939">
    <property type="entry name" value="NMT1/THI5"/>
</dbReference>
<comment type="catalytic activity">
    <reaction evidence="11">
        <text>N(6)-(pyridoxal phosphate)-L-lysyl-[4-amino-5-hydroxymethyl-2-methylpyrimidine phosphate synthase] + L-histidyl-[4-amino-5-hydroxymethyl-2-methylpyrimidine phosphate synthase] + 2 Fe(3+) + 4 H2O = L-lysyl-[4-amino-5-hydroxymethyl-2-methylpyrimidine phosphate synthase] + (2S)-2-amino-5-hydroxy-4-oxopentanoyl-[4-amino-5-hydroxymethyl-2-methylpyrimidine phosphate synthase] + 4-amino-2-methyl-5-(phosphooxymethyl)pyrimidine + 3-oxopropanoate + 2 Fe(2+) + 2 H(+)</text>
        <dbReference type="Rhea" id="RHEA:65756"/>
        <dbReference type="Rhea" id="RHEA-COMP:16892"/>
        <dbReference type="Rhea" id="RHEA-COMP:16893"/>
        <dbReference type="Rhea" id="RHEA-COMP:16894"/>
        <dbReference type="Rhea" id="RHEA-COMP:16895"/>
        <dbReference type="ChEBI" id="CHEBI:15377"/>
        <dbReference type="ChEBI" id="CHEBI:15378"/>
        <dbReference type="ChEBI" id="CHEBI:29033"/>
        <dbReference type="ChEBI" id="CHEBI:29034"/>
        <dbReference type="ChEBI" id="CHEBI:29969"/>
        <dbReference type="ChEBI" id="CHEBI:29979"/>
        <dbReference type="ChEBI" id="CHEBI:33190"/>
        <dbReference type="ChEBI" id="CHEBI:58354"/>
        <dbReference type="ChEBI" id="CHEBI:143915"/>
        <dbReference type="ChEBI" id="CHEBI:157692"/>
    </reaction>
    <physiologicalReaction direction="left-to-right" evidence="11">
        <dbReference type="Rhea" id="RHEA:65757"/>
    </physiologicalReaction>
</comment>
<dbReference type="SUPFAM" id="SSF53850">
    <property type="entry name" value="Periplasmic binding protein-like II"/>
    <property type="match status" value="1"/>
</dbReference>